<dbReference type="InterPro" id="IPR001610">
    <property type="entry name" value="PAC"/>
</dbReference>
<dbReference type="Gene3D" id="3.30.70.270">
    <property type="match status" value="1"/>
</dbReference>
<feature type="domain" description="PAC" evidence="3">
    <location>
        <begin position="170"/>
        <end position="222"/>
    </location>
</feature>
<evidence type="ECO:0000259" key="4">
    <source>
        <dbReference type="PROSITE" id="PS50887"/>
    </source>
</evidence>
<dbReference type="CDD" id="cd00130">
    <property type="entry name" value="PAS"/>
    <property type="match status" value="2"/>
</dbReference>
<dbReference type="InterPro" id="IPR013655">
    <property type="entry name" value="PAS_fold_3"/>
</dbReference>
<dbReference type="Pfam" id="PF08447">
    <property type="entry name" value="PAS_3"/>
    <property type="match status" value="1"/>
</dbReference>
<dbReference type="Gene3D" id="3.30.450.20">
    <property type="entry name" value="PAS domain"/>
    <property type="match status" value="2"/>
</dbReference>
<evidence type="ECO:0000259" key="3">
    <source>
        <dbReference type="PROSITE" id="PS50113"/>
    </source>
</evidence>
<dbReference type="SMART" id="SM00267">
    <property type="entry name" value="GGDEF"/>
    <property type="match status" value="1"/>
</dbReference>
<feature type="domain" description="GGDEF" evidence="4">
    <location>
        <begin position="383"/>
        <end position="515"/>
    </location>
</feature>
<evidence type="ECO:0000313" key="5">
    <source>
        <dbReference type="EMBL" id="QEA05840.1"/>
    </source>
</evidence>
<dbReference type="PROSITE" id="PS50112">
    <property type="entry name" value="PAS"/>
    <property type="match status" value="2"/>
</dbReference>
<dbReference type="InterPro" id="IPR035965">
    <property type="entry name" value="PAS-like_dom_sf"/>
</dbReference>
<feature type="domain" description="PAC" evidence="3">
    <location>
        <begin position="301"/>
        <end position="351"/>
    </location>
</feature>
<dbReference type="InterPro" id="IPR000160">
    <property type="entry name" value="GGDEF_dom"/>
</dbReference>
<dbReference type="Pfam" id="PF00990">
    <property type="entry name" value="GGDEF"/>
    <property type="match status" value="1"/>
</dbReference>
<dbReference type="PROSITE" id="PS50887">
    <property type="entry name" value="GGDEF"/>
    <property type="match status" value="1"/>
</dbReference>
<keyword evidence="1" id="KW-0472">Membrane</keyword>
<dbReference type="InterPro" id="IPR000014">
    <property type="entry name" value="PAS"/>
</dbReference>
<dbReference type="InterPro" id="IPR013656">
    <property type="entry name" value="PAS_4"/>
</dbReference>
<dbReference type="NCBIfam" id="TIGR00229">
    <property type="entry name" value="sensory_box"/>
    <property type="match status" value="2"/>
</dbReference>
<dbReference type="InterPro" id="IPR000700">
    <property type="entry name" value="PAS-assoc_C"/>
</dbReference>
<dbReference type="Pfam" id="PF08448">
    <property type="entry name" value="PAS_4"/>
    <property type="match status" value="1"/>
</dbReference>
<feature type="transmembrane region" description="Helical" evidence="1">
    <location>
        <begin position="48"/>
        <end position="69"/>
    </location>
</feature>
<evidence type="ECO:0008006" key="6">
    <source>
        <dbReference type="Google" id="ProtNLM"/>
    </source>
</evidence>
<dbReference type="InterPro" id="IPR029787">
    <property type="entry name" value="Nucleotide_cyclase"/>
</dbReference>
<dbReference type="PANTHER" id="PTHR44757:SF2">
    <property type="entry name" value="BIOFILM ARCHITECTURE MAINTENANCE PROTEIN MBAA"/>
    <property type="match status" value="1"/>
</dbReference>
<dbReference type="NCBIfam" id="TIGR00254">
    <property type="entry name" value="GGDEF"/>
    <property type="match status" value="1"/>
</dbReference>
<accession>A0A5B8RAN8</accession>
<dbReference type="SMART" id="SM00086">
    <property type="entry name" value="PAC"/>
    <property type="match status" value="2"/>
</dbReference>
<dbReference type="PROSITE" id="PS50113">
    <property type="entry name" value="PAC"/>
    <property type="match status" value="2"/>
</dbReference>
<gene>
    <name evidence="5" type="ORF">KBTEX_02166</name>
</gene>
<dbReference type="CDD" id="cd01949">
    <property type="entry name" value="GGDEF"/>
    <property type="match status" value="1"/>
</dbReference>
<keyword evidence="1" id="KW-1133">Transmembrane helix</keyword>
<dbReference type="FunFam" id="3.30.70.270:FF:000001">
    <property type="entry name" value="Diguanylate cyclase domain protein"/>
    <property type="match status" value="1"/>
</dbReference>
<dbReference type="SUPFAM" id="SSF55785">
    <property type="entry name" value="PYP-like sensor domain (PAS domain)"/>
    <property type="match status" value="2"/>
</dbReference>
<dbReference type="AlphaFoldDB" id="A0A5B8RAN8"/>
<dbReference type="PANTHER" id="PTHR44757">
    <property type="entry name" value="DIGUANYLATE CYCLASE DGCP"/>
    <property type="match status" value="1"/>
</dbReference>
<dbReference type="InterPro" id="IPR043128">
    <property type="entry name" value="Rev_trsase/Diguanyl_cyclase"/>
</dbReference>
<sequence>MQRPYRSGPPLRQAARLALLYAVAATAWITLSDSLLELWFRDPDALSWLQTIKGTAFVLVTAAALWLLVYRQLHKADDLVQRLERQRSELDELNQFRRSIIDNASIWLNVIDPDGQIQVWNQAAESISGYDRESVLHSDRIWANLYPDPDYRTRVIEAVRGMHERGTELSGFETTIRCRDGDEKVISWDARRFFDESGQLMGSIAIGQDVTERRRAETALRARERQLATLLSNLPGMAYRCLNDGYWTMKFASSHCLTLTGYPPEALIDNRDVAFVDLIHSDDRATVDEEVSTAVANQRQFAVEYRLCRRDGTELWVWEQGQEVSLDGETVLEGIIMDITQRKRMEQELARQAAKDPLTGLPNRRELEHRLDTEISRADRFDHTLAVLWVDIDHFKTVNDRFGHLVGDDVLRTLSHVLEANVRTVDSVTRFGGEELVILLPEVELAEAVETAERLRQLVADTAFPLPVPETVTISIGVAIYPHHGRSAETLCNAADRAMYDAKAAGRNRVSAAPMFWG</sequence>
<dbReference type="EMBL" id="MN079113">
    <property type="protein sequence ID" value="QEA05840.1"/>
    <property type="molecule type" value="Genomic_DNA"/>
</dbReference>
<dbReference type="SUPFAM" id="SSF55073">
    <property type="entry name" value="Nucleotide cyclase"/>
    <property type="match status" value="1"/>
</dbReference>
<feature type="domain" description="PAS" evidence="2">
    <location>
        <begin position="93"/>
        <end position="148"/>
    </location>
</feature>
<reference evidence="5" key="1">
    <citation type="submission" date="2019-06" db="EMBL/GenBank/DDBJ databases">
        <authorList>
            <person name="Murdoch R.W."/>
            <person name="Fathepure B."/>
        </authorList>
    </citation>
    <scope>NUCLEOTIDE SEQUENCE</scope>
</reference>
<name>A0A5B8RAN8_9ZZZZ</name>
<dbReference type="InterPro" id="IPR052155">
    <property type="entry name" value="Biofilm_reg_signaling"/>
</dbReference>
<keyword evidence="1" id="KW-0812">Transmembrane</keyword>
<organism evidence="5">
    <name type="scientific">uncultured organism</name>
    <dbReference type="NCBI Taxonomy" id="155900"/>
    <lineage>
        <taxon>unclassified sequences</taxon>
        <taxon>environmental samples</taxon>
    </lineage>
</organism>
<feature type="domain" description="PAS" evidence="2">
    <location>
        <begin position="223"/>
        <end position="298"/>
    </location>
</feature>
<dbReference type="SMART" id="SM00091">
    <property type="entry name" value="PAS"/>
    <property type="match status" value="2"/>
</dbReference>
<evidence type="ECO:0000259" key="2">
    <source>
        <dbReference type="PROSITE" id="PS50112"/>
    </source>
</evidence>
<proteinExistence type="predicted"/>
<evidence type="ECO:0000256" key="1">
    <source>
        <dbReference type="SAM" id="Phobius"/>
    </source>
</evidence>
<protein>
    <recommendedName>
        <fullName evidence="6">Diguanylate cyclase</fullName>
    </recommendedName>
</protein>